<dbReference type="AlphaFoldDB" id="A0A485L775"/>
<keyword evidence="4" id="KW-1185">Reference proteome</keyword>
<organism evidence="3 4">
    <name type="scientific">Aphanomyces stellatus</name>
    <dbReference type="NCBI Taxonomy" id="120398"/>
    <lineage>
        <taxon>Eukaryota</taxon>
        <taxon>Sar</taxon>
        <taxon>Stramenopiles</taxon>
        <taxon>Oomycota</taxon>
        <taxon>Saprolegniomycetes</taxon>
        <taxon>Saprolegniales</taxon>
        <taxon>Verrucalvaceae</taxon>
        <taxon>Aphanomyces</taxon>
    </lineage>
</organism>
<dbReference type="EMBL" id="VJMH01005921">
    <property type="protein sequence ID" value="KAF0692224.1"/>
    <property type="molecule type" value="Genomic_DNA"/>
</dbReference>
<dbReference type="EMBL" id="CAADRA010005942">
    <property type="protein sequence ID" value="VFT93447.1"/>
    <property type="molecule type" value="Genomic_DNA"/>
</dbReference>
<reference evidence="3 4" key="1">
    <citation type="submission" date="2019-03" db="EMBL/GenBank/DDBJ databases">
        <authorList>
            <person name="Gaulin E."/>
            <person name="Dumas B."/>
        </authorList>
    </citation>
    <scope>NUCLEOTIDE SEQUENCE [LARGE SCALE GENOMIC DNA]</scope>
    <source>
        <strain evidence="3">CBS 568.67</strain>
    </source>
</reference>
<evidence type="ECO:0000256" key="1">
    <source>
        <dbReference type="SAM" id="MobiDB-lite"/>
    </source>
</evidence>
<gene>
    <name evidence="3" type="primary">Aste57867_16676</name>
    <name evidence="2" type="ORF">As57867_016619</name>
    <name evidence="3" type="ORF">ASTE57867_16676</name>
</gene>
<proteinExistence type="predicted"/>
<protein>
    <submittedName>
        <fullName evidence="3">Aste57867_16676 protein</fullName>
    </submittedName>
</protein>
<feature type="compositionally biased region" description="Low complexity" evidence="1">
    <location>
        <begin position="112"/>
        <end position="128"/>
    </location>
</feature>
<name>A0A485L775_9STRA</name>
<evidence type="ECO:0000313" key="4">
    <source>
        <dbReference type="Proteomes" id="UP000332933"/>
    </source>
</evidence>
<evidence type="ECO:0000313" key="2">
    <source>
        <dbReference type="EMBL" id="KAF0692224.1"/>
    </source>
</evidence>
<sequence length="169" mass="18460">MCAPVFRIILAHMTSQREPTVACDPGGQLSSPEACGGYKPVQLLHVALCPGCLKVGKWGYESHKPTTTMRREWKRRRVTAFTTSQPPEGSVCVASDRPTKKKRIEPTWSPNTSSESSSSESSTSDSSDASQDEVDVAFVGRPRNKSSQVNISKVAVPVPPDHHRPSRTQ</sequence>
<accession>A0A485L775</accession>
<reference evidence="2" key="2">
    <citation type="submission" date="2019-06" db="EMBL/GenBank/DDBJ databases">
        <title>Genomics analysis of Aphanomyces spp. identifies a new class of oomycete effector associated with host adaptation.</title>
        <authorList>
            <person name="Gaulin E."/>
        </authorList>
    </citation>
    <scope>NUCLEOTIDE SEQUENCE</scope>
    <source>
        <strain evidence="2">CBS 578.67</strain>
    </source>
</reference>
<evidence type="ECO:0000313" key="3">
    <source>
        <dbReference type="EMBL" id="VFT93447.1"/>
    </source>
</evidence>
<feature type="region of interest" description="Disordered" evidence="1">
    <location>
        <begin position="65"/>
        <end position="169"/>
    </location>
</feature>
<dbReference type="Proteomes" id="UP000332933">
    <property type="component" value="Unassembled WGS sequence"/>
</dbReference>